<comment type="similarity">
    <text evidence="1">Belongs to the UPF0065 (bug) family.</text>
</comment>
<evidence type="ECO:0000256" key="2">
    <source>
        <dbReference type="SAM" id="SignalP"/>
    </source>
</evidence>
<feature type="signal peptide" evidence="2">
    <location>
        <begin position="1"/>
        <end position="24"/>
    </location>
</feature>
<dbReference type="RefSeq" id="WP_123688622.1">
    <property type="nucleotide sequence ID" value="NZ_AP019700.1"/>
</dbReference>
<dbReference type="InterPro" id="IPR005064">
    <property type="entry name" value="BUG"/>
</dbReference>
<proteinExistence type="inferred from homology"/>
<comment type="caution">
    <text evidence="3">The sequence shown here is derived from an EMBL/GenBank/DDBJ whole genome shotgun (WGS) entry which is preliminary data.</text>
</comment>
<protein>
    <submittedName>
        <fullName evidence="3">Tripartite-type tricarboxylate transporter receptor subunit TctC</fullName>
    </submittedName>
</protein>
<accession>A0A3N1MDV6</accession>
<dbReference type="PIRSF" id="PIRSF017082">
    <property type="entry name" value="YflP"/>
    <property type="match status" value="1"/>
</dbReference>
<sequence>MTITRRALLAAGAATVALALPAAAQEWPKAQAIQIIGGFPTGAGTDIVARLLAEPVSKALGQTIIIENKSGAGGNVGSEFVARAKPDGYTFYMGTAGTHAINAALYPKLSFDVMKDFEHVALIADVPNILIVNPKIVPDVNTCADLVQKAKKEPGKLLYASTGNGASGHLAGAQFAAAAGVDIVHVPYRGTPPALNAMMSGESQFMFQQSISIMGQVKAGAFKALAVTTAEPMPSLAGVPTVAQACNLPGWESTTWYGIFAPKGTPQPIVQRMNAELNKALRDPAFDKKMQDLGLVSLPSTIEKFKEVHAADMVKWKDRVQKSGAKVD</sequence>
<feature type="chain" id="PRO_5018270535" evidence="2">
    <location>
        <begin position="25"/>
        <end position="328"/>
    </location>
</feature>
<dbReference type="SUPFAM" id="SSF53850">
    <property type="entry name" value="Periplasmic binding protein-like II"/>
    <property type="match status" value="1"/>
</dbReference>
<dbReference type="CDD" id="cd13578">
    <property type="entry name" value="PBP2_Bug27"/>
    <property type="match status" value="1"/>
</dbReference>
<keyword evidence="2" id="KW-0732">Signal</keyword>
<dbReference type="Proteomes" id="UP000278222">
    <property type="component" value="Unassembled WGS sequence"/>
</dbReference>
<evidence type="ECO:0000313" key="3">
    <source>
        <dbReference type="EMBL" id="ROQ01913.1"/>
    </source>
</evidence>
<gene>
    <name evidence="3" type="ORF">EDC65_1100</name>
</gene>
<dbReference type="Pfam" id="PF03401">
    <property type="entry name" value="TctC"/>
    <property type="match status" value="1"/>
</dbReference>
<evidence type="ECO:0000313" key="4">
    <source>
        <dbReference type="Proteomes" id="UP000278222"/>
    </source>
</evidence>
<dbReference type="Gene3D" id="3.40.190.150">
    <property type="entry name" value="Bordetella uptake gene, domain 1"/>
    <property type="match status" value="1"/>
</dbReference>
<dbReference type="PANTHER" id="PTHR42928">
    <property type="entry name" value="TRICARBOXYLATE-BINDING PROTEIN"/>
    <property type="match status" value="1"/>
</dbReference>
<dbReference type="Gene3D" id="3.40.190.10">
    <property type="entry name" value="Periplasmic binding protein-like II"/>
    <property type="match status" value="1"/>
</dbReference>
<dbReference type="OrthoDB" id="7250553at2"/>
<dbReference type="PROSITE" id="PS51318">
    <property type="entry name" value="TAT"/>
    <property type="match status" value="1"/>
</dbReference>
<name>A0A3N1MDV6_9PROT</name>
<dbReference type="PANTHER" id="PTHR42928:SF5">
    <property type="entry name" value="BLR1237 PROTEIN"/>
    <property type="match status" value="1"/>
</dbReference>
<organism evidence="3 4">
    <name type="scientific">Stella humosa</name>
    <dbReference type="NCBI Taxonomy" id="94"/>
    <lineage>
        <taxon>Bacteria</taxon>
        <taxon>Pseudomonadati</taxon>
        <taxon>Pseudomonadota</taxon>
        <taxon>Alphaproteobacteria</taxon>
        <taxon>Rhodospirillales</taxon>
        <taxon>Stellaceae</taxon>
        <taxon>Stella</taxon>
    </lineage>
</organism>
<keyword evidence="3" id="KW-0675">Receptor</keyword>
<keyword evidence="4" id="KW-1185">Reference proteome</keyword>
<reference evidence="3 4" key="1">
    <citation type="submission" date="2018-11" db="EMBL/GenBank/DDBJ databases">
        <title>Genomic Encyclopedia of Type Strains, Phase IV (KMG-IV): sequencing the most valuable type-strain genomes for metagenomic binning, comparative biology and taxonomic classification.</title>
        <authorList>
            <person name="Goeker M."/>
        </authorList>
    </citation>
    <scope>NUCLEOTIDE SEQUENCE [LARGE SCALE GENOMIC DNA]</scope>
    <source>
        <strain evidence="3 4">DSM 5900</strain>
    </source>
</reference>
<dbReference type="InterPro" id="IPR006311">
    <property type="entry name" value="TAT_signal"/>
</dbReference>
<dbReference type="InterPro" id="IPR042100">
    <property type="entry name" value="Bug_dom1"/>
</dbReference>
<dbReference type="EMBL" id="RJKX01000011">
    <property type="protein sequence ID" value="ROQ01913.1"/>
    <property type="molecule type" value="Genomic_DNA"/>
</dbReference>
<dbReference type="AlphaFoldDB" id="A0A3N1MDV6"/>
<evidence type="ECO:0000256" key="1">
    <source>
        <dbReference type="ARBA" id="ARBA00006987"/>
    </source>
</evidence>